<gene>
    <name evidence="2" type="ORF">FWILDA_LOCUS17338</name>
</gene>
<organism evidence="2 3">
    <name type="scientific">Funneliformis geosporum</name>
    <dbReference type="NCBI Taxonomy" id="1117311"/>
    <lineage>
        <taxon>Eukaryota</taxon>
        <taxon>Fungi</taxon>
        <taxon>Fungi incertae sedis</taxon>
        <taxon>Mucoromycota</taxon>
        <taxon>Glomeromycotina</taxon>
        <taxon>Glomeromycetes</taxon>
        <taxon>Glomerales</taxon>
        <taxon>Glomeraceae</taxon>
        <taxon>Funneliformis</taxon>
    </lineage>
</organism>
<comment type="caution">
    <text evidence="2">The sequence shown here is derived from an EMBL/GenBank/DDBJ whole genome shotgun (WGS) entry which is preliminary data.</text>
</comment>
<evidence type="ECO:0000313" key="2">
    <source>
        <dbReference type="EMBL" id="CAI2195960.1"/>
    </source>
</evidence>
<evidence type="ECO:0000313" key="3">
    <source>
        <dbReference type="Proteomes" id="UP001153678"/>
    </source>
</evidence>
<dbReference type="Proteomes" id="UP001153678">
    <property type="component" value="Unassembled WGS sequence"/>
</dbReference>
<feature type="non-terminal residue" evidence="2">
    <location>
        <position position="1"/>
    </location>
</feature>
<keyword evidence="3" id="KW-1185">Reference proteome</keyword>
<evidence type="ECO:0000256" key="1">
    <source>
        <dbReference type="SAM" id="MobiDB-lite"/>
    </source>
</evidence>
<accession>A0A9W4TA24</accession>
<name>A0A9W4TA24_9GLOM</name>
<sequence>TAVTASYNNSDYFGLYGNDSLFGPYNGGSSGPYGDCDSADPFDNSDSFGTSGDDKIVDE</sequence>
<reference evidence="2" key="1">
    <citation type="submission" date="2022-08" db="EMBL/GenBank/DDBJ databases">
        <authorList>
            <person name="Kallberg Y."/>
            <person name="Tangrot J."/>
            <person name="Rosling A."/>
        </authorList>
    </citation>
    <scope>NUCLEOTIDE SEQUENCE</scope>
    <source>
        <strain evidence="2">Wild A</strain>
    </source>
</reference>
<dbReference type="AlphaFoldDB" id="A0A9W4TA24"/>
<feature type="region of interest" description="Disordered" evidence="1">
    <location>
        <begin position="27"/>
        <end position="59"/>
    </location>
</feature>
<dbReference type="EMBL" id="CAMKVN010013343">
    <property type="protein sequence ID" value="CAI2195960.1"/>
    <property type="molecule type" value="Genomic_DNA"/>
</dbReference>
<protein>
    <submittedName>
        <fullName evidence="2">13811_t:CDS:1</fullName>
    </submittedName>
</protein>
<feature type="non-terminal residue" evidence="2">
    <location>
        <position position="59"/>
    </location>
</feature>
<proteinExistence type="predicted"/>